<evidence type="ECO:0000256" key="7">
    <source>
        <dbReference type="ARBA" id="ARBA00048823"/>
    </source>
</evidence>
<dbReference type="Gene3D" id="3.30.930.10">
    <property type="entry name" value="Bira Bifunctional Protein, Domain 2"/>
    <property type="match status" value="1"/>
</dbReference>
<organism evidence="10">
    <name type="scientific">marine metagenome</name>
    <dbReference type="NCBI Taxonomy" id="408172"/>
    <lineage>
        <taxon>unclassified sequences</taxon>
        <taxon>metagenomes</taxon>
        <taxon>ecological metagenomes</taxon>
    </lineage>
</organism>
<feature type="region of interest" description="Disordered" evidence="8">
    <location>
        <begin position="108"/>
        <end position="138"/>
    </location>
</feature>
<comment type="catalytic activity">
    <reaction evidence="7">
        <text>tRNA(Ser) + L-serine + ATP = L-seryl-tRNA(Ser) + AMP + diphosphate + H(+)</text>
        <dbReference type="Rhea" id="RHEA:12292"/>
        <dbReference type="Rhea" id="RHEA-COMP:9669"/>
        <dbReference type="Rhea" id="RHEA-COMP:9703"/>
        <dbReference type="ChEBI" id="CHEBI:15378"/>
        <dbReference type="ChEBI" id="CHEBI:30616"/>
        <dbReference type="ChEBI" id="CHEBI:33019"/>
        <dbReference type="ChEBI" id="CHEBI:33384"/>
        <dbReference type="ChEBI" id="CHEBI:78442"/>
        <dbReference type="ChEBI" id="CHEBI:78533"/>
        <dbReference type="ChEBI" id="CHEBI:456215"/>
        <dbReference type="EC" id="6.1.1.11"/>
    </reaction>
</comment>
<protein>
    <recommendedName>
        <fullName evidence="5">Seryl-tRNA(Ser/Sec) synthetase</fullName>
    </recommendedName>
</protein>
<dbReference type="PANTHER" id="PTHR43697:SF1">
    <property type="entry name" value="SERINE--TRNA LIGASE"/>
    <property type="match status" value="1"/>
</dbReference>
<dbReference type="InterPro" id="IPR045864">
    <property type="entry name" value="aa-tRNA-synth_II/BPL/LPL"/>
</dbReference>
<proteinExistence type="inferred from homology"/>
<feature type="domain" description="Serine-tRNA synthetase type1 N-terminal" evidence="9">
    <location>
        <begin position="1"/>
        <end position="107"/>
    </location>
</feature>
<gene>
    <name evidence="10" type="ORF">METZ01_LOCUS432053</name>
</gene>
<evidence type="ECO:0000256" key="1">
    <source>
        <dbReference type="ARBA" id="ARBA00005045"/>
    </source>
</evidence>
<dbReference type="EMBL" id="UINC01173544">
    <property type="protein sequence ID" value="SVD79199.1"/>
    <property type="molecule type" value="Genomic_DNA"/>
</dbReference>
<dbReference type="Gene3D" id="1.10.287.40">
    <property type="entry name" value="Serine-tRNA synthetase, tRNA binding domain"/>
    <property type="match status" value="1"/>
</dbReference>
<dbReference type="SUPFAM" id="SSF55681">
    <property type="entry name" value="Class II aaRS and biotin synthetases"/>
    <property type="match status" value="1"/>
</dbReference>
<evidence type="ECO:0000256" key="3">
    <source>
        <dbReference type="ARBA" id="ARBA00022490"/>
    </source>
</evidence>
<comment type="pathway">
    <text evidence="1">Aminoacyl-tRNA biosynthesis; selenocysteinyl-tRNA(Sec) biosynthesis; L-seryl-tRNA(Sec) from L-serine and tRNA(Sec): step 1/1.</text>
</comment>
<evidence type="ECO:0000256" key="5">
    <source>
        <dbReference type="ARBA" id="ARBA00033352"/>
    </source>
</evidence>
<evidence type="ECO:0000256" key="6">
    <source>
        <dbReference type="ARBA" id="ARBA00047929"/>
    </source>
</evidence>
<accession>A0A382Y877</accession>
<dbReference type="InterPro" id="IPR015866">
    <property type="entry name" value="Ser-tRNA-synth_1_N"/>
</dbReference>
<evidence type="ECO:0000256" key="2">
    <source>
        <dbReference type="ARBA" id="ARBA00010728"/>
    </source>
</evidence>
<dbReference type="GO" id="GO:0000166">
    <property type="term" value="F:nucleotide binding"/>
    <property type="evidence" value="ECO:0007669"/>
    <property type="project" value="InterPro"/>
</dbReference>
<evidence type="ECO:0000313" key="10">
    <source>
        <dbReference type="EMBL" id="SVD79199.1"/>
    </source>
</evidence>
<comment type="catalytic activity">
    <reaction evidence="6">
        <text>tRNA(Sec) + L-serine + ATP = L-seryl-tRNA(Sec) + AMP + diphosphate + H(+)</text>
        <dbReference type="Rhea" id="RHEA:42580"/>
        <dbReference type="Rhea" id="RHEA-COMP:9742"/>
        <dbReference type="Rhea" id="RHEA-COMP:10128"/>
        <dbReference type="ChEBI" id="CHEBI:15378"/>
        <dbReference type="ChEBI" id="CHEBI:30616"/>
        <dbReference type="ChEBI" id="CHEBI:33019"/>
        <dbReference type="ChEBI" id="CHEBI:33384"/>
        <dbReference type="ChEBI" id="CHEBI:78442"/>
        <dbReference type="ChEBI" id="CHEBI:78533"/>
        <dbReference type="ChEBI" id="CHEBI:456215"/>
        <dbReference type="EC" id="6.1.1.11"/>
    </reaction>
</comment>
<feature type="region of interest" description="Disordered" evidence="8">
    <location>
        <begin position="51"/>
        <end position="73"/>
    </location>
</feature>
<evidence type="ECO:0000259" key="9">
    <source>
        <dbReference type="Pfam" id="PF02403"/>
    </source>
</evidence>
<dbReference type="SUPFAM" id="SSF46589">
    <property type="entry name" value="tRNA-binding arm"/>
    <property type="match status" value="1"/>
</dbReference>
<keyword evidence="4" id="KW-0648">Protein biosynthesis</keyword>
<feature type="compositionally biased region" description="Basic residues" evidence="8">
    <location>
        <begin position="128"/>
        <end position="137"/>
    </location>
</feature>
<name>A0A382Y877_9ZZZZ</name>
<dbReference type="InterPro" id="IPR010978">
    <property type="entry name" value="tRNA-bd_arm"/>
</dbReference>
<keyword evidence="3" id="KW-0963">Cytoplasm</keyword>
<dbReference type="Pfam" id="PF02403">
    <property type="entry name" value="Seryl_tRNA_N"/>
    <property type="match status" value="1"/>
</dbReference>
<dbReference type="InterPro" id="IPR042103">
    <property type="entry name" value="SerRS_1_N_sf"/>
</dbReference>
<dbReference type="GO" id="GO:0004828">
    <property type="term" value="F:serine-tRNA ligase activity"/>
    <property type="evidence" value="ECO:0007669"/>
    <property type="project" value="UniProtKB-EC"/>
</dbReference>
<feature type="non-terminal residue" evidence="10">
    <location>
        <position position="218"/>
    </location>
</feature>
<evidence type="ECO:0000256" key="4">
    <source>
        <dbReference type="ARBA" id="ARBA00022917"/>
    </source>
</evidence>
<dbReference type="PANTHER" id="PTHR43697">
    <property type="entry name" value="SERYL-TRNA SYNTHETASE"/>
    <property type="match status" value="1"/>
</dbReference>
<dbReference type="GO" id="GO:0006412">
    <property type="term" value="P:translation"/>
    <property type="evidence" value="ECO:0007669"/>
    <property type="project" value="UniProtKB-KW"/>
</dbReference>
<evidence type="ECO:0000256" key="8">
    <source>
        <dbReference type="SAM" id="MobiDB-lite"/>
    </source>
</evidence>
<dbReference type="AlphaFoldDB" id="A0A382Y877"/>
<reference evidence="10" key="1">
    <citation type="submission" date="2018-05" db="EMBL/GenBank/DDBJ databases">
        <authorList>
            <person name="Lanie J.A."/>
            <person name="Ng W.-L."/>
            <person name="Kazmierczak K.M."/>
            <person name="Andrzejewski T.M."/>
            <person name="Davidsen T.M."/>
            <person name="Wayne K.J."/>
            <person name="Tettelin H."/>
            <person name="Glass J.I."/>
            <person name="Rusch D."/>
            <person name="Podicherti R."/>
            <person name="Tsui H.-C.T."/>
            <person name="Winkler M.E."/>
        </authorList>
    </citation>
    <scope>NUCLEOTIDE SEQUENCE</scope>
</reference>
<comment type="similarity">
    <text evidence="2">Belongs to the class-II aminoacyl-tRNA synthetase family. Type-1 seryl-tRNA synthetase subfamily.</text>
</comment>
<sequence length="218" mass="24966">MLEMKVFRENSKAIFDDLKKRNMPDDSAKSVIKMDQKWRELIDEGNKLRSQRNSISRSVGELKKEGKDGGSLLNEMGQIKKRLSENESETKNALILREEARMKVPNILDNDVQTGRGEEDNQELATHGPKKKSKTAKSHQDIMEIIEGADLKRAANISGRRFYFLTGDLARLEMALINYAIDVLCEKGYSLTIPPFMMNREAYEGVVDLNDFEEVMYK</sequence>